<accession>A0A0F9MFD2</accession>
<dbReference type="InterPro" id="IPR008964">
    <property type="entry name" value="Invasin/intimin_cell_adhesion"/>
</dbReference>
<dbReference type="EMBL" id="LAZR01004898">
    <property type="protein sequence ID" value="KKN04609.1"/>
    <property type="molecule type" value="Genomic_DNA"/>
</dbReference>
<protein>
    <recommendedName>
        <fullName evidence="2">Big-1 domain-containing protein</fullName>
    </recommendedName>
</protein>
<evidence type="ECO:0000313" key="1">
    <source>
        <dbReference type="EMBL" id="KKN04609.1"/>
    </source>
</evidence>
<dbReference type="AlphaFoldDB" id="A0A0F9MFD2"/>
<name>A0A0F9MFD2_9ZZZZ</name>
<dbReference type="SUPFAM" id="SSF49373">
    <property type="entry name" value="Invasin/intimin cell-adhesion fragments"/>
    <property type="match status" value="1"/>
</dbReference>
<dbReference type="Gene3D" id="2.60.40.10">
    <property type="entry name" value="Immunoglobulins"/>
    <property type="match status" value="1"/>
</dbReference>
<evidence type="ECO:0008006" key="2">
    <source>
        <dbReference type="Google" id="ProtNLM"/>
    </source>
</evidence>
<reference evidence="1" key="1">
    <citation type="journal article" date="2015" name="Nature">
        <title>Complex archaea that bridge the gap between prokaryotes and eukaryotes.</title>
        <authorList>
            <person name="Spang A."/>
            <person name="Saw J.H."/>
            <person name="Jorgensen S.L."/>
            <person name="Zaremba-Niedzwiedzka K."/>
            <person name="Martijn J."/>
            <person name="Lind A.E."/>
            <person name="van Eijk R."/>
            <person name="Schleper C."/>
            <person name="Guy L."/>
            <person name="Ettema T.J."/>
        </authorList>
    </citation>
    <scope>NUCLEOTIDE SEQUENCE</scope>
</reference>
<sequence>MNVQQGRLGSTDTTKNMESYYNDAIATKVDEADRSLHNGIQFVRLVLQRPQPTTARGANSGTPDTQVEVEGWTDSLFVPIGPISPADLIVIGFGQNVATVQIKIYTTAVIDTVVGNWTVSTSLNNLDAEFIDASFEATINSVDLGNEGGQFTYTLGLTLPSSFPNGLPWWRISHTTAASFAFVTEVEPTNNVADNLPQVPTATIFDTDGNNATSILFEKPNILDACYDNPNTRYYTVRFNTDNVGTTSLNLGDDFSEAEAGAAAGSNDFNSARWSESTANSQFLRSTGLEILTHNVALGKGQLETTYTLADDFRAEITVNPISLSSDHKWFVIRALDANNNTIMSEGVGRANDATVTGTWFSSYMSDLVDSAADSNFREGRPLWHNAKIGTDEFTVAFDGSTWSVSGTLTGELTDAETGVFYNESVDANTPLEFLIASTASPTPGDQFIFDLVTVSGFKPPTDGGNIGFERLGATWSGLQGIVDTPGVSVVTDACNIELFGYTDGAINVEADDFTISGTGTFPQIAVLTVEKCDNDGQVIAPPLIESFDVVGDPSLTYNDFLDGKVQIATTHSGTGGGFVYIKVNNVLYKYANNIALTVESGTNAVTSPTTDQIPTEGTSSFAWTHESSIGGQPFLTYLEYESSLDVLHVKTIDPLTLLNTTATKEVLLDISDYATNAYTVFYDQNDFDTLYYIDSGTNLRAFNLDDRISAFMSVNAQDTTLPAGTAQSTLINADVINAWGEALDGKDVTFQVTGDGAVTPSTDTTISGGRATTQFTVGATVGVSTVTATVTEN</sequence>
<comment type="caution">
    <text evidence="1">The sequence shown here is derived from an EMBL/GenBank/DDBJ whole genome shotgun (WGS) entry which is preliminary data.</text>
</comment>
<dbReference type="InterPro" id="IPR013783">
    <property type="entry name" value="Ig-like_fold"/>
</dbReference>
<gene>
    <name evidence="1" type="ORF">LCGC14_1095710</name>
</gene>
<organism evidence="1">
    <name type="scientific">marine sediment metagenome</name>
    <dbReference type="NCBI Taxonomy" id="412755"/>
    <lineage>
        <taxon>unclassified sequences</taxon>
        <taxon>metagenomes</taxon>
        <taxon>ecological metagenomes</taxon>
    </lineage>
</organism>
<proteinExistence type="predicted"/>